<dbReference type="AlphaFoldDB" id="A0A7R9DW63"/>
<name>A0A7R9DW63_TIMPO</name>
<evidence type="ECO:0000313" key="1">
    <source>
        <dbReference type="EMBL" id="CAD7422047.1"/>
    </source>
</evidence>
<proteinExistence type="predicted"/>
<gene>
    <name evidence="1" type="ORF">TPSB3V08_LOCUS15462</name>
</gene>
<dbReference type="InterPro" id="IPR046342">
    <property type="entry name" value="CBS_dom_sf"/>
</dbReference>
<accession>A0A7R9DW63</accession>
<organism evidence="1">
    <name type="scientific">Timema poppense</name>
    <name type="common">Walking stick</name>
    <dbReference type="NCBI Taxonomy" id="170557"/>
    <lineage>
        <taxon>Eukaryota</taxon>
        <taxon>Metazoa</taxon>
        <taxon>Ecdysozoa</taxon>
        <taxon>Arthropoda</taxon>
        <taxon>Hexapoda</taxon>
        <taxon>Insecta</taxon>
        <taxon>Pterygota</taxon>
        <taxon>Neoptera</taxon>
        <taxon>Polyneoptera</taxon>
        <taxon>Phasmatodea</taxon>
        <taxon>Timematodea</taxon>
        <taxon>Timematoidea</taxon>
        <taxon>Timematidae</taxon>
        <taxon>Timema</taxon>
    </lineage>
</organism>
<dbReference type="SUPFAM" id="SSF54631">
    <property type="entry name" value="CBS-domain pair"/>
    <property type="match status" value="1"/>
</dbReference>
<protein>
    <recommendedName>
        <fullName evidence="2">CBS domain-containing protein</fullName>
    </recommendedName>
</protein>
<sequence length="104" mass="11882">MVTMGNLMSRLINTKALPTDCVEKVLYRQFRKIKLDTNLGRLSRILDKDHFVLVVHSQRLYSNKDVVNSREVIIGIVTPIDLLNFITHSQDDKHKSVSSSEESA</sequence>
<reference evidence="1" key="1">
    <citation type="submission" date="2020-11" db="EMBL/GenBank/DDBJ databases">
        <authorList>
            <person name="Tran Van P."/>
        </authorList>
    </citation>
    <scope>NUCLEOTIDE SEQUENCE</scope>
</reference>
<dbReference type="EMBL" id="OD077375">
    <property type="protein sequence ID" value="CAD7422047.1"/>
    <property type="molecule type" value="Genomic_DNA"/>
</dbReference>
<dbReference type="Gene3D" id="3.10.580.10">
    <property type="entry name" value="CBS-domain"/>
    <property type="match status" value="1"/>
</dbReference>
<evidence type="ECO:0008006" key="2">
    <source>
        <dbReference type="Google" id="ProtNLM"/>
    </source>
</evidence>